<sequence length="70" mass="7507">MLILIQNAFVFCLVGIQRVSGVLGQRLLFETVVLDQFESIGGKSACRGGVINGGWPWLAQRIGAGTALLF</sequence>
<name>A0AAU8SH99_PSEPU</name>
<evidence type="ECO:0000313" key="2">
    <source>
        <dbReference type="Proteomes" id="UP000033260"/>
    </source>
</evidence>
<accession>A0AAU8SH99</accession>
<organism evidence="1 2">
    <name type="scientific">Pseudomonas putida S13.1.2</name>
    <dbReference type="NCBI Taxonomy" id="1384061"/>
    <lineage>
        <taxon>Bacteria</taxon>
        <taxon>Pseudomonadati</taxon>
        <taxon>Pseudomonadota</taxon>
        <taxon>Gammaproteobacteria</taxon>
        <taxon>Pseudomonadales</taxon>
        <taxon>Pseudomonadaceae</taxon>
        <taxon>Pseudomonas</taxon>
    </lineage>
</organism>
<reference evidence="1 2" key="1">
    <citation type="submission" date="2015-02" db="EMBL/GenBank/DDBJ databases">
        <title>Complete Genome Sequencing of Pseudomonas putida S13.1.2.</title>
        <authorList>
            <person name="Chong T.M."/>
            <person name="Chan K.G."/>
            <person name="Dessaux Y."/>
        </authorList>
    </citation>
    <scope>NUCLEOTIDE SEQUENCE [LARGE SCALE GENOMIC DNA]</scope>
    <source>
        <strain evidence="1 2">S13.1.2</strain>
    </source>
</reference>
<dbReference type="EMBL" id="CP010979">
    <property type="protein sequence ID" value="AJQ49648.1"/>
    <property type="molecule type" value="Genomic_DNA"/>
</dbReference>
<proteinExistence type="predicted"/>
<dbReference type="Proteomes" id="UP000033260">
    <property type="component" value="Chromosome"/>
</dbReference>
<gene>
    <name evidence="1" type="ORF">N805_21560</name>
</gene>
<evidence type="ECO:0000313" key="1">
    <source>
        <dbReference type="EMBL" id="AJQ49648.1"/>
    </source>
</evidence>
<protein>
    <submittedName>
        <fullName evidence="1">Uncharacterized protein</fullName>
    </submittedName>
</protein>
<dbReference type="AlphaFoldDB" id="A0AAU8SH99"/>